<dbReference type="PANTHER" id="PTHR24049">
    <property type="entry name" value="CRUMBS FAMILY MEMBER"/>
    <property type="match status" value="1"/>
</dbReference>
<accession>T1EH40</accession>
<evidence type="ECO:0000313" key="8">
    <source>
        <dbReference type="Proteomes" id="UP000015101"/>
    </source>
</evidence>
<keyword evidence="3 4" id="KW-1015">Disulfide bond</keyword>
<feature type="disulfide bond" evidence="4">
    <location>
        <begin position="60"/>
        <end position="69"/>
    </location>
</feature>
<dbReference type="SUPFAM" id="SSF57196">
    <property type="entry name" value="EGF/Laminin"/>
    <property type="match status" value="4"/>
</dbReference>
<dbReference type="OMA" id="DPCANYV"/>
<organism evidence="7 8">
    <name type="scientific">Helobdella robusta</name>
    <name type="common">Californian leech</name>
    <dbReference type="NCBI Taxonomy" id="6412"/>
    <lineage>
        <taxon>Eukaryota</taxon>
        <taxon>Metazoa</taxon>
        <taxon>Spiralia</taxon>
        <taxon>Lophotrochozoa</taxon>
        <taxon>Annelida</taxon>
        <taxon>Clitellata</taxon>
        <taxon>Hirudinea</taxon>
        <taxon>Rhynchobdellida</taxon>
        <taxon>Glossiphoniidae</taxon>
        <taxon>Helobdella</taxon>
    </lineage>
</organism>
<dbReference type="PROSITE" id="PS00022">
    <property type="entry name" value="EGF_1"/>
    <property type="match status" value="4"/>
</dbReference>
<sequence length="175" mass="19384">PCLNDAACQTVPSGFYMCHCKLPYSGKHCQTSKEWCLNDTNPCVNGGECVKTAQNYSCLCPENTYGLNCEMERQCERLQPCQNGGMCRDSASGYVCKCAGSYAGESCQYIDYCLSNPCLNAGACLSLDKDFFCQCPKPFRGKNCQIKGKYAFNIPCKNDGECQSFEETFYCTCEP</sequence>
<keyword evidence="8" id="KW-1185">Reference proteome</keyword>
<dbReference type="EMBL" id="AMQM01008725">
    <property type="status" value="NOT_ANNOTATED_CDS"/>
    <property type="molecule type" value="Genomic_DNA"/>
</dbReference>
<dbReference type="SMART" id="SM00179">
    <property type="entry name" value="EGF_CA"/>
    <property type="match status" value="3"/>
</dbReference>
<dbReference type="InterPro" id="IPR000742">
    <property type="entry name" value="EGF"/>
</dbReference>
<evidence type="ECO:0000256" key="3">
    <source>
        <dbReference type="ARBA" id="ARBA00023157"/>
    </source>
</evidence>
<keyword evidence="2" id="KW-0677">Repeat</keyword>
<evidence type="ECO:0000256" key="4">
    <source>
        <dbReference type="PROSITE-ProRule" id="PRU00076"/>
    </source>
</evidence>
<dbReference type="AlphaFoldDB" id="T1EH40"/>
<dbReference type="eggNOG" id="KOG1219">
    <property type="taxonomic scope" value="Eukaryota"/>
</dbReference>
<reference evidence="6 8" key="2">
    <citation type="journal article" date="2013" name="Nature">
        <title>Insights into bilaterian evolution from three spiralian genomes.</title>
        <authorList>
            <person name="Simakov O."/>
            <person name="Marletaz F."/>
            <person name="Cho S.J."/>
            <person name="Edsinger-Gonzales E."/>
            <person name="Havlak P."/>
            <person name="Hellsten U."/>
            <person name="Kuo D.H."/>
            <person name="Larsson T."/>
            <person name="Lv J."/>
            <person name="Arendt D."/>
            <person name="Savage R."/>
            <person name="Osoegawa K."/>
            <person name="de Jong P."/>
            <person name="Grimwood J."/>
            <person name="Chapman J.A."/>
            <person name="Shapiro H."/>
            <person name="Aerts A."/>
            <person name="Otillar R.P."/>
            <person name="Terry A.Y."/>
            <person name="Boore J.L."/>
            <person name="Grigoriev I.V."/>
            <person name="Lindberg D.R."/>
            <person name="Seaver E.C."/>
            <person name="Weisblat D.A."/>
            <person name="Putnam N.H."/>
            <person name="Rokhsar D.S."/>
        </authorList>
    </citation>
    <scope>NUCLEOTIDE SEQUENCE</scope>
</reference>
<evidence type="ECO:0000313" key="7">
    <source>
        <dbReference type="EnsemblMetazoa" id="HelroP124998"/>
    </source>
</evidence>
<feature type="domain" description="EGF-like" evidence="5">
    <location>
        <begin position="109"/>
        <end position="145"/>
    </location>
</feature>
<dbReference type="SMART" id="SM00181">
    <property type="entry name" value="EGF"/>
    <property type="match status" value="4"/>
</dbReference>
<dbReference type="OrthoDB" id="430340at2759"/>
<dbReference type="FunFam" id="2.10.25.10:FF:000669">
    <property type="entry name" value="Eyes shut homolog"/>
    <property type="match status" value="1"/>
</dbReference>
<evidence type="ECO:0000256" key="1">
    <source>
        <dbReference type="ARBA" id="ARBA00022536"/>
    </source>
</evidence>
<feature type="domain" description="EGF-like" evidence="5">
    <location>
        <begin position="32"/>
        <end position="70"/>
    </location>
</feature>
<feature type="disulfide bond" evidence="4">
    <location>
        <begin position="135"/>
        <end position="144"/>
    </location>
</feature>
<dbReference type="KEGG" id="hro:HELRODRAFT_124998"/>
<feature type="disulfide bond" evidence="4">
    <location>
        <begin position="20"/>
        <end position="29"/>
    </location>
</feature>
<name>T1EH40_HELRO</name>
<evidence type="ECO:0000259" key="5">
    <source>
        <dbReference type="PROSITE" id="PS50026"/>
    </source>
</evidence>
<gene>
    <name evidence="7" type="primary">20195890</name>
    <name evidence="6" type="ORF">HELRODRAFT_124998</name>
</gene>
<dbReference type="InParanoid" id="T1EH40"/>
<dbReference type="CDD" id="cd00054">
    <property type="entry name" value="EGF_CA"/>
    <property type="match status" value="2"/>
</dbReference>
<dbReference type="STRING" id="6412.T1EH40"/>
<dbReference type="PROSITE" id="PS50026">
    <property type="entry name" value="EGF_3"/>
    <property type="match status" value="4"/>
</dbReference>
<keyword evidence="1 4" id="KW-0245">EGF-like domain</keyword>
<reference evidence="7" key="3">
    <citation type="submission" date="2015-06" db="UniProtKB">
        <authorList>
            <consortium name="EnsemblMetazoa"/>
        </authorList>
    </citation>
    <scope>IDENTIFICATION</scope>
</reference>
<protein>
    <recommendedName>
        <fullName evidence="5">EGF-like domain-containing protein</fullName>
    </recommendedName>
</protein>
<dbReference type="CTD" id="20195890"/>
<dbReference type="Pfam" id="PF00008">
    <property type="entry name" value="EGF"/>
    <property type="match status" value="4"/>
</dbReference>
<dbReference type="EnsemblMetazoa" id="HelroT124998">
    <property type="protein sequence ID" value="HelroP124998"/>
    <property type="gene ID" value="HelroG124998"/>
</dbReference>
<comment type="caution">
    <text evidence="4">Lacks conserved residue(s) required for the propagation of feature annotation.</text>
</comment>
<dbReference type="Gene3D" id="2.10.25.10">
    <property type="entry name" value="Laminin"/>
    <property type="match status" value="4"/>
</dbReference>
<dbReference type="EMBL" id="KB095836">
    <property type="protein sequence ID" value="ESO11253.1"/>
    <property type="molecule type" value="Genomic_DNA"/>
</dbReference>
<reference evidence="8" key="1">
    <citation type="submission" date="2012-12" db="EMBL/GenBank/DDBJ databases">
        <authorList>
            <person name="Hellsten U."/>
            <person name="Grimwood J."/>
            <person name="Chapman J.A."/>
            <person name="Shapiro H."/>
            <person name="Aerts A."/>
            <person name="Otillar R.P."/>
            <person name="Terry A.Y."/>
            <person name="Boore J.L."/>
            <person name="Simakov O."/>
            <person name="Marletaz F."/>
            <person name="Cho S.-J."/>
            <person name="Edsinger-Gonzales E."/>
            <person name="Havlak P."/>
            <person name="Kuo D.-H."/>
            <person name="Larsson T."/>
            <person name="Lv J."/>
            <person name="Arendt D."/>
            <person name="Savage R."/>
            <person name="Osoegawa K."/>
            <person name="de Jong P."/>
            <person name="Lindberg D.R."/>
            <person name="Seaver E.C."/>
            <person name="Weisblat D.A."/>
            <person name="Putnam N.H."/>
            <person name="Grigoriev I.V."/>
            <person name="Rokhsar D.S."/>
        </authorList>
    </citation>
    <scope>NUCLEOTIDE SEQUENCE</scope>
</reference>
<dbReference type="InterPro" id="IPR000152">
    <property type="entry name" value="EGF-type_Asp/Asn_hydroxyl_site"/>
</dbReference>
<dbReference type="HOGENOM" id="CLU_004826_6_2_1"/>
<feature type="domain" description="EGF-like" evidence="5">
    <location>
        <begin position="1"/>
        <end position="30"/>
    </location>
</feature>
<dbReference type="PROSITE" id="PS00010">
    <property type="entry name" value="ASX_HYDROXYL"/>
    <property type="match status" value="1"/>
</dbReference>
<dbReference type="FunFam" id="2.10.25.10:FF:000118">
    <property type="entry name" value="protein delta homolog 2"/>
    <property type="match status" value="1"/>
</dbReference>
<dbReference type="GeneID" id="20195890"/>
<dbReference type="GO" id="GO:0005509">
    <property type="term" value="F:calcium ion binding"/>
    <property type="evidence" value="ECO:0007669"/>
    <property type="project" value="InterPro"/>
</dbReference>
<proteinExistence type="predicted"/>
<evidence type="ECO:0000256" key="2">
    <source>
        <dbReference type="ARBA" id="ARBA00022737"/>
    </source>
</evidence>
<dbReference type="InterPro" id="IPR051022">
    <property type="entry name" value="Notch_Cell-Fate_Det"/>
</dbReference>
<dbReference type="RefSeq" id="XP_009010634.1">
    <property type="nucleotide sequence ID" value="XM_009012386.1"/>
</dbReference>
<dbReference type="PROSITE" id="PS01186">
    <property type="entry name" value="EGF_2"/>
    <property type="match status" value="2"/>
</dbReference>
<evidence type="ECO:0000313" key="6">
    <source>
        <dbReference type="EMBL" id="ESO11253.1"/>
    </source>
</evidence>
<dbReference type="Proteomes" id="UP000015101">
    <property type="component" value="Unassembled WGS sequence"/>
</dbReference>
<dbReference type="InterPro" id="IPR001881">
    <property type="entry name" value="EGF-like_Ca-bd_dom"/>
</dbReference>
<feature type="domain" description="EGF-like" evidence="5">
    <location>
        <begin position="71"/>
        <end position="108"/>
    </location>
</feature>
<feature type="disulfide bond" evidence="4">
    <location>
        <begin position="98"/>
        <end position="107"/>
    </location>
</feature>